<organism evidence="2 3">
    <name type="scientific">Coprinopsis marcescibilis</name>
    <name type="common">Agaric fungus</name>
    <name type="synonym">Psathyrella marcescibilis</name>
    <dbReference type="NCBI Taxonomy" id="230819"/>
    <lineage>
        <taxon>Eukaryota</taxon>
        <taxon>Fungi</taxon>
        <taxon>Dikarya</taxon>
        <taxon>Basidiomycota</taxon>
        <taxon>Agaricomycotina</taxon>
        <taxon>Agaricomycetes</taxon>
        <taxon>Agaricomycetidae</taxon>
        <taxon>Agaricales</taxon>
        <taxon>Agaricineae</taxon>
        <taxon>Psathyrellaceae</taxon>
        <taxon>Coprinopsis</taxon>
    </lineage>
</organism>
<name>A0A5C3KA39_COPMA</name>
<evidence type="ECO:0000313" key="2">
    <source>
        <dbReference type="EMBL" id="TFK16744.1"/>
    </source>
</evidence>
<dbReference type="AlphaFoldDB" id="A0A5C3KA39"/>
<keyword evidence="3" id="KW-1185">Reference proteome</keyword>
<gene>
    <name evidence="2" type="ORF">FA15DRAFT_711450</name>
</gene>
<protein>
    <submittedName>
        <fullName evidence="2">Uncharacterized protein</fullName>
    </submittedName>
</protein>
<evidence type="ECO:0000313" key="3">
    <source>
        <dbReference type="Proteomes" id="UP000307440"/>
    </source>
</evidence>
<feature type="region of interest" description="Disordered" evidence="1">
    <location>
        <begin position="213"/>
        <end position="233"/>
    </location>
</feature>
<evidence type="ECO:0000256" key="1">
    <source>
        <dbReference type="SAM" id="MobiDB-lite"/>
    </source>
</evidence>
<sequence>MDHDFIATSHIQLLSPVSIYSLVTSVTANMPHHPSSSGYTGMPNTHLAPIVQTPTMDTPINQKTKSFKGPTTTVIWDCDPIATKFLTPAIIKHRDLAFTLNENTAIKPNPKHTRTISTTELDNCLAADAYMQRFGKVPNHIPLVCGLMAEFMGNPPVLEHATTSTPFEQHYFNIGREHTGVTTAQYKQYTLGGDRRKTNFLQDCLWECAGVASSSAPGLSKRPRIDDDKNRDF</sequence>
<feature type="compositionally biased region" description="Basic and acidic residues" evidence="1">
    <location>
        <begin position="223"/>
        <end position="233"/>
    </location>
</feature>
<accession>A0A5C3KA39</accession>
<dbReference type="Proteomes" id="UP000307440">
    <property type="component" value="Unassembled WGS sequence"/>
</dbReference>
<proteinExistence type="predicted"/>
<dbReference type="EMBL" id="ML210653">
    <property type="protein sequence ID" value="TFK16744.1"/>
    <property type="molecule type" value="Genomic_DNA"/>
</dbReference>
<reference evidence="2 3" key="1">
    <citation type="journal article" date="2019" name="Nat. Ecol. Evol.">
        <title>Megaphylogeny resolves global patterns of mushroom evolution.</title>
        <authorList>
            <person name="Varga T."/>
            <person name="Krizsan K."/>
            <person name="Foldi C."/>
            <person name="Dima B."/>
            <person name="Sanchez-Garcia M."/>
            <person name="Sanchez-Ramirez S."/>
            <person name="Szollosi G.J."/>
            <person name="Szarkandi J.G."/>
            <person name="Papp V."/>
            <person name="Albert L."/>
            <person name="Andreopoulos W."/>
            <person name="Angelini C."/>
            <person name="Antonin V."/>
            <person name="Barry K.W."/>
            <person name="Bougher N.L."/>
            <person name="Buchanan P."/>
            <person name="Buyck B."/>
            <person name="Bense V."/>
            <person name="Catcheside P."/>
            <person name="Chovatia M."/>
            <person name="Cooper J."/>
            <person name="Damon W."/>
            <person name="Desjardin D."/>
            <person name="Finy P."/>
            <person name="Geml J."/>
            <person name="Haridas S."/>
            <person name="Hughes K."/>
            <person name="Justo A."/>
            <person name="Karasinski D."/>
            <person name="Kautmanova I."/>
            <person name="Kiss B."/>
            <person name="Kocsube S."/>
            <person name="Kotiranta H."/>
            <person name="LaButti K.M."/>
            <person name="Lechner B.E."/>
            <person name="Liimatainen K."/>
            <person name="Lipzen A."/>
            <person name="Lukacs Z."/>
            <person name="Mihaltcheva S."/>
            <person name="Morgado L.N."/>
            <person name="Niskanen T."/>
            <person name="Noordeloos M.E."/>
            <person name="Ohm R.A."/>
            <person name="Ortiz-Santana B."/>
            <person name="Ovrebo C."/>
            <person name="Racz N."/>
            <person name="Riley R."/>
            <person name="Savchenko A."/>
            <person name="Shiryaev A."/>
            <person name="Soop K."/>
            <person name="Spirin V."/>
            <person name="Szebenyi C."/>
            <person name="Tomsovsky M."/>
            <person name="Tulloss R.E."/>
            <person name="Uehling J."/>
            <person name="Grigoriev I.V."/>
            <person name="Vagvolgyi C."/>
            <person name="Papp T."/>
            <person name="Martin F.M."/>
            <person name="Miettinen O."/>
            <person name="Hibbett D.S."/>
            <person name="Nagy L.G."/>
        </authorList>
    </citation>
    <scope>NUCLEOTIDE SEQUENCE [LARGE SCALE GENOMIC DNA]</scope>
    <source>
        <strain evidence="2 3">CBS 121175</strain>
    </source>
</reference>